<evidence type="ECO:0000256" key="1">
    <source>
        <dbReference type="ARBA" id="ARBA00022723"/>
    </source>
</evidence>
<keyword evidence="3" id="KW-0732">Signal</keyword>
<evidence type="ECO:0000313" key="5">
    <source>
        <dbReference type="EMBL" id="PZQ15409.1"/>
    </source>
</evidence>
<dbReference type="Pfam" id="PF00127">
    <property type="entry name" value="Copper-bind"/>
    <property type="match status" value="1"/>
</dbReference>
<dbReference type="Gene3D" id="2.60.40.420">
    <property type="entry name" value="Cupredoxins - blue copper proteins"/>
    <property type="match status" value="1"/>
</dbReference>
<evidence type="ECO:0000313" key="6">
    <source>
        <dbReference type="Proteomes" id="UP000249046"/>
    </source>
</evidence>
<dbReference type="SUPFAM" id="SSF49503">
    <property type="entry name" value="Cupredoxins"/>
    <property type="match status" value="1"/>
</dbReference>
<dbReference type="GO" id="GO:0005507">
    <property type="term" value="F:copper ion binding"/>
    <property type="evidence" value="ECO:0007669"/>
    <property type="project" value="InterPro"/>
</dbReference>
<gene>
    <name evidence="5" type="ORF">DI564_08730</name>
</gene>
<dbReference type="InterPro" id="IPR000923">
    <property type="entry name" value="BlueCu_1"/>
</dbReference>
<dbReference type="AlphaFoldDB" id="A0A2W5KHE4"/>
<name>A0A2W5KHE4_9GAMM</name>
<sequence>MLRMSLLCLLLATPAVQAANHTVTALSGPFRFEPASLTVQAGDTVTFVNGGGFHNVVSDPGAVTTFRCANGCDGAGGNGDLSNTSWSAVVTFPDAGTAGYHCEAHGGPGTGMAGTITVIDDVLFADDFEAPN</sequence>
<feature type="signal peptide" evidence="3">
    <location>
        <begin position="1"/>
        <end position="18"/>
    </location>
</feature>
<evidence type="ECO:0000259" key="4">
    <source>
        <dbReference type="Pfam" id="PF00127"/>
    </source>
</evidence>
<keyword evidence="1" id="KW-0479">Metal-binding</keyword>
<keyword evidence="2" id="KW-0186">Copper</keyword>
<dbReference type="Proteomes" id="UP000249046">
    <property type="component" value="Unassembled WGS sequence"/>
</dbReference>
<reference evidence="5 6" key="1">
    <citation type="submission" date="2017-08" db="EMBL/GenBank/DDBJ databases">
        <title>Infants hospitalized years apart are colonized by the same room-sourced microbial strains.</title>
        <authorList>
            <person name="Brooks B."/>
            <person name="Olm M.R."/>
            <person name="Firek B.A."/>
            <person name="Baker R."/>
            <person name="Thomas B.C."/>
            <person name="Morowitz M.J."/>
            <person name="Banfield J.F."/>
        </authorList>
    </citation>
    <scope>NUCLEOTIDE SEQUENCE [LARGE SCALE GENOMIC DNA]</scope>
    <source>
        <strain evidence="5">S2_005_003_R2_42</strain>
    </source>
</reference>
<accession>A0A2W5KHE4</accession>
<evidence type="ECO:0000256" key="3">
    <source>
        <dbReference type="SAM" id="SignalP"/>
    </source>
</evidence>
<protein>
    <recommendedName>
        <fullName evidence="4">Blue (type 1) copper domain-containing protein</fullName>
    </recommendedName>
</protein>
<dbReference type="InterPro" id="IPR008972">
    <property type="entry name" value="Cupredoxin"/>
</dbReference>
<comment type="caution">
    <text evidence="5">The sequence shown here is derived from an EMBL/GenBank/DDBJ whole genome shotgun (WGS) entry which is preliminary data.</text>
</comment>
<dbReference type="GO" id="GO:0009055">
    <property type="term" value="F:electron transfer activity"/>
    <property type="evidence" value="ECO:0007669"/>
    <property type="project" value="InterPro"/>
</dbReference>
<proteinExistence type="predicted"/>
<feature type="chain" id="PRO_5016038577" description="Blue (type 1) copper domain-containing protein" evidence="3">
    <location>
        <begin position="19"/>
        <end position="132"/>
    </location>
</feature>
<dbReference type="EMBL" id="QFPO01000006">
    <property type="protein sequence ID" value="PZQ15409.1"/>
    <property type="molecule type" value="Genomic_DNA"/>
</dbReference>
<organism evidence="5 6">
    <name type="scientific">Rhodanobacter denitrificans</name>
    <dbReference type="NCBI Taxonomy" id="666685"/>
    <lineage>
        <taxon>Bacteria</taxon>
        <taxon>Pseudomonadati</taxon>
        <taxon>Pseudomonadota</taxon>
        <taxon>Gammaproteobacteria</taxon>
        <taxon>Lysobacterales</taxon>
        <taxon>Rhodanobacteraceae</taxon>
        <taxon>Rhodanobacter</taxon>
    </lineage>
</organism>
<feature type="domain" description="Blue (type 1) copper" evidence="4">
    <location>
        <begin position="22"/>
        <end position="118"/>
    </location>
</feature>
<evidence type="ECO:0000256" key="2">
    <source>
        <dbReference type="ARBA" id="ARBA00023008"/>
    </source>
</evidence>